<proteinExistence type="predicted"/>
<accession>A0A9D1HMU0</accession>
<feature type="signal peptide" evidence="1">
    <location>
        <begin position="1"/>
        <end position="20"/>
    </location>
</feature>
<dbReference type="EMBL" id="DVMJ01000039">
    <property type="protein sequence ID" value="HIU13326.1"/>
    <property type="molecule type" value="Genomic_DNA"/>
</dbReference>
<feature type="chain" id="PRO_5039284232" description="Lipoprotein" evidence="1">
    <location>
        <begin position="21"/>
        <end position="142"/>
    </location>
</feature>
<reference evidence="2" key="1">
    <citation type="submission" date="2020-10" db="EMBL/GenBank/DDBJ databases">
        <authorList>
            <person name="Gilroy R."/>
        </authorList>
    </citation>
    <scope>NUCLEOTIDE SEQUENCE</scope>
    <source>
        <strain evidence="2">CHK195-11698</strain>
    </source>
</reference>
<evidence type="ECO:0000256" key="1">
    <source>
        <dbReference type="SAM" id="SignalP"/>
    </source>
</evidence>
<sequence length="142" mass="14946">MKKMVGLALAALMLVGCSSGGGGGSAETVKCSGMMEGLDATVNLEFDGDEKLTGLEMIMSMDMGSEEGASQVEGQESYFAEALGVDESTVDIKADGSEIEITIDMNRSQMQDSDLFGDVDLDASKEEMIKSMEDDAGLTCQE</sequence>
<reference evidence="2" key="2">
    <citation type="journal article" date="2021" name="PeerJ">
        <title>Extensive microbial diversity within the chicken gut microbiome revealed by metagenomics and culture.</title>
        <authorList>
            <person name="Gilroy R."/>
            <person name="Ravi A."/>
            <person name="Getino M."/>
            <person name="Pursley I."/>
            <person name="Horton D.L."/>
            <person name="Alikhan N.F."/>
            <person name="Baker D."/>
            <person name="Gharbi K."/>
            <person name="Hall N."/>
            <person name="Watson M."/>
            <person name="Adriaenssens E.M."/>
            <person name="Foster-Nyarko E."/>
            <person name="Jarju S."/>
            <person name="Secka A."/>
            <person name="Antonio M."/>
            <person name="Oren A."/>
            <person name="Chaudhuri R.R."/>
            <person name="La Ragione R."/>
            <person name="Hildebrand F."/>
            <person name="Pallen M.J."/>
        </authorList>
    </citation>
    <scope>NUCLEOTIDE SEQUENCE</scope>
    <source>
        <strain evidence="2">CHK195-11698</strain>
    </source>
</reference>
<protein>
    <recommendedName>
        <fullName evidence="4">Lipoprotein</fullName>
    </recommendedName>
</protein>
<dbReference type="Proteomes" id="UP000824175">
    <property type="component" value="Unassembled WGS sequence"/>
</dbReference>
<name>A0A9D1HMU0_9FIRM</name>
<comment type="caution">
    <text evidence="2">The sequence shown here is derived from an EMBL/GenBank/DDBJ whole genome shotgun (WGS) entry which is preliminary data.</text>
</comment>
<organism evidence="2 3">
    <name type="scientific">Candidatus Fimiplasma intestinipullorum</name>
    <dbReference type="NCBI Taxonomy" id="2840825"/>
    <lineage>
        <taxon>Bacteria</taxon>
        <taxon>Bacillati</taxon>
        <taxon>Bacillota</taxon>
        <taxon>Clostridia</taxon>
        <taxon>Eubacteriales</taxon>
        <taxon>Candidatus Fimiplasma</taxon>
    </lineage>
</organism>
<keyword evidence="1" id="KW-0732">Signal</keyword>
<evidence type="ECO:0000313" key="2">
    <source>
        <dbReference type="EMBL" id="HIU13326.1"/>
    </source>
</evidence>
<dbReference type="PROSITE" id="PS51257">
    <property type="entry name" value="PROKAR_LIPOPROTEIN"/>
    <property type="match status" value="1"/>
</dbReference>
<evidence type="ECO:0000313" key="3">
    <source>
        <dbReference type="Proteomes" id="UP000824175"/>
    </source>
</evidence>
<gene>
    <name evidence="2" type="ORF">IAD15_04580</name>
</gene>
<evidence type="ECO:0008006" key="4">
    <source>
        <dbReference type="Google" id="ProtNLM"/>
    </source>
</evidence>
<dbReference type="AlphaFoldDB" id="A0A9D1HMU0"/>